<organism evidence="6">
    <name type="scientific">Chromera velia CCMP2878</name>
    <dbReference type="NCBI Taxonomy" id="1169474"/>
    <lineage>
        <taxon>Eukaryota</taxon>
        <taxon>Sar</taxon>
        <taxon>Alveolata</taxon>
        <taxon>Colpodellida</taxon>
        <taxon>Chromeraceae</taxon>
        <taxon>Chromera</taxon>
    </lineage>
</organism>
<dbReference type="GO" id="GO:0034456">
    <property type="term" value="C:UTP-C complex"/>
    <property type="evidence" value="ECO:0007669"/>
    <property type="project" value="TreeGrafter"/>
</dbReference>
<reference evidence="6" key="1">
    <citation type="submission" date="2014-11" db="EMBL/GenBank/DDBJ databases">
        <authorList>
            <person name="Otto D Thomas"/>
            <person name="Naeem Raeece"/>
        </authorList>
    </citation>
    <scope>NUCLEOTIDE SEQUENCE</scope>
</reference>
<evidence type="ECO:0000313" key="6">
    <source>
        <dbReference type="EMBL" id="CEM50299.1"/>
    </source>
</evidence>
<evidence type="ECO:0000259" key="3">
    <source>
        <dbReference type="Pfam" id="PF17404"/>
    </source>
</evidence>
<evidence type="ECO:0000259" key="5">
    <source>
        <dbReference type="Pfam" id="PF17406"/>
    </source>
</evidence>
<feature type="compositionally biased region" description="Acidic residues" evidence="1">
    <location>
        <begin position="574"/>
        <end position="586"/>
    </location>
</feature>
<sequence length="1523" mass="162965">MQAKTSDHAGGKKRKKTKGEEGGGDPFMKPPSSSELLDLQRTKLLFGSHLFRLQTEELIRSRKVKREKLSSLEGFLRHLKDQIDQMPTVQVNEGADLKAKYPFLRETFHPHPPSAPLSAFKLKAPLRVDLVGSFLLGSSCKPMRNVDVALEMDTEAMLEEKDFRNHKYLDKRAAFVAELFLFLKKRLGHSNSQKGEESGALSASVWLTAWQGDVTKPIVVVRPRLPSSGGSSSGWAVRLFPSLPAPPSAPSAPSAAANGKAEGGGPTAQWAGALAPQCGNLRRGRHARALVEQARREKKPPPAMPPSAYYNGLVAEDMRMRSTLLTLRAASKKAPAVPDAGVLLKVWALQRGLIPPSDVCGHGGRLKGSEEDVRLVMRLETAGVQTAMLGSGLSGCVLELLCAHVAVSGGEAAVGSAVQLLKLTLQMLAEWGGFNSKTPKGGGAQAGGDVVFGVRGFRRLGLRVSSSSSSMSPSSARLNVSTRWCLWESEKKEFNFLFRAQTAMMDLCRHAAASLSAFEALEERSSSSSGGSGSGSGLFEALFSSDQQRAEMNDDLCLIVHNVSGVNVKRPEGTEGEQEEEEEEKEDILLRSCPPRPPPSVASALRGPPHGLPFSLPSLSEEWGLSRLFSLASLLELLLGDALNDRVSSLSIRFFAVRRPEGGSKKEKEGEGEEAHRERVVCGWRGSSDSGSWDLGVRVGICLESGAGTQVHRAVDKGPSAGDGAAARQFRHFWGEKSELRRFKDSSILEVAPWQKTGGTQGSLPPALCPNSKSSEGAAKLALLQKTIVEQIILHTLKTHLPFLQLSSESESPSPLAVLHCAPTGFPLPISEKQRNLWASFSNLKEQLTSLESLPMSVKDLSFASPDLAYMEALKLPPSGPSAELSEIAGSGAKRRKGAKALRQAAVSTDCPAPSECVLEFQGTGGWPPEKAPLLRMKTALLLQAANEMTETHAVVTNAALGFCDFVTPAATFRVRVVHPRELLNSASLACAFEPVWKVRPRPSVFADLRTLWWRPALRSRLHALGLRCPAFPPSVALCKQWAARHLPPSVSDGEGEGDRELGGSVGDPSLCPSAALSWNEELVEMIVASLFMGEAGGAWKETGEDEEGGGESICPLGFAGSPQSPHVALSRFLLLLSTRDWTSTPLLVDPSPPGTGGRDGMVGVTEEEEKEARTQGAGGKTKVAKRLREAFERSRRAVSEFLQQQQDGGYEEEAPPLPPHFWVASPLDPHCLLLGGPPIDSPYALALIRAATAGLLRMRMNEELNLLPPPPRGLGAGVSSVLEKALERRRTAENMWRPLFQWEEGSFDAVLLLDPSLCASSSSSSGDHDDMGLDSGGDGLGGRKRRREESGLLPSGASSAYANLPASSDGPNSSGESLGPLAAGRRAAVPFAAALRHFIRTVAWHARGAAYLFVDPLTGVWVEDGEGGTGQVIPSVCRQIGIRFRPSAFLPIPPRPAGGPFGFPQCLIGVDRDGEQEKRGEGAGVLTVANPILFLAGLQAQGGGLVQRIVVAGADFSNSDKS</sequence>
<feature type="region of interest" description="Disordered" evidence="1">
    <location>
        <begin position="1323"/>
        <end position="1380"/>
    </location>
</feature>
<feature type="domain" description="Nrap protein" evidence="5">
    <location>
        <begin position="1078"/>
        <end position="1196"/>
    </location>
</feature>
<dbReference type="GO" id="GO:0006409">
    <property type="term" value="P:tRNA export from nucleus"/>
    <property type="evidence" value="ECO:0007669"/>
    <property type="project" value="TreeGrafter"/>
</dbReference>
<name>A0A0G4I0D0_9ALVE</name>
<feature type="compositionally biased region" description="Polar residues" evidence="1">
    <location>
        <begin position="1357"/>
        <end position="1377"/>
    </location>
</feature>
<feature type="domain" description="Nrap protein" evidence="2">
    <location>
        <begin position="146"/>
        <end position="246"/>
    </location>
</feature>
<feature type="compositionally biased region" description="Basic and acidic residues" evidence="1">
    <location>
        <begin position="1"/>
        <end position="10"/>
    </location>
</feature>
<dbReference type="InterPro" id="IPR035082">
    <property type="entry name" value="Nrap_D1"/>
</dbReference>
<dbReference type="PhylomeDB" id="A0A0G4I0D0"/>
<feature type="region of interest" description="Disordered" evidence="1">
    <location>
        <begin position="568"/>
        <end position="600"/>
    </location>
</feature>
<dbReference type="PANTHER" id="PTHR17972:SF0">
    <property type="entry name" value="NUCLEOLAR PROTEIN 6"/>
    <property type="match status" value="1"/>
</dbReference>
<feature type="region of interest" description="Disordered" evidence="1">
    <location>
        <begin position="246"/>
        <end position="272"/>
    </location>
</feature>
<dbReference type="VEuPathDB" id="CryptoDB:Cvel_9914"/>
<dbReference type="GO" id="GO:0006364">
    <property type="term" value="P:rRNA processing"/>
    <property type="evidence" value="ECO:0007669"/>
    <property type="project" value="TreeGrafter"/>
</dbReference>
<dbReference type="Gene3D" id="1.10.1410.10">
    <property type="match status" value="1"/>
</dbReference>
<evidence type="ECO:0000256" key="1">
    <source>
        <dbReference type="SAM" id="MobiDB-lite"/>
    </source>
</evidence>
<evidence type="ECO:0000259" key="2">
    <source>
        <dbReference type="Pfam" id="PF03813"/>
    </source>
</evidence>
<feature type="domain" description="Nrap protein" evidence="3">
    <location>
        <begin position="633"/>
        <end position="758"/>
    </location>
</feature>
<dbReference type="PANTHER" id="PTHR17972">
    <property type="entry name" value="NUCLEOLAR RNA-ASSOCIATED PROTEIN"/>
    <property type="match status" value="1"/>
</dbReference>
<gene>
    <name evidence="6" type="ORF">Cvel_9914</name>
</gene>
<proteinExistence type="predicted"/>
<dbReference type="InterPro" id="IPR035369">
    <property type="entry name" value="Nrap_D4"/>
</dbReference>
<dbReference type="EMBL" id="CDMZ01004622">
    <property type="protein sequence ID" value="CEM50299.1"/>
    <property type="molecule type" value="Genomic_DNA"/>
</dbReference>
<dbReference type="GO" id="GO:0032040">
    <property type="term" value="C:small-subunit processome"/>
    <property type="evidence" value="ECO:0007669"/>
    <property type="project" value="TreeGrafter"/>
</dbReference>
<dbReference type="Pfam" id="PF17404">
    <property type="entry name" value="Nrap_D3"/>
    <property type="match status" value="1"/>
</dbReference>
<feature type="region of interest" description="Disordered" evidence="1">
    <location>
        <begin position="1"/>
        <end position="34"/>
    </location>
</feature>
<protein>
    <recommendedName>
        <fullName evidence="7">Nucleolar protein 6</fullName>
    </recommendedName>
</protein>
<dbReference type="GO" id="GO:0032545">
    <property type="term" value="C:CURI complex"/>
    <property type="evidence" value="ECO:0007669"/>
    <property type="project" value="TreeGrafter"/>
</dbReference>
<accession>A0A0G4I0D0</accession>
<dbReference type="Pfam" id="PF17405">
    <property type="entry name" value="Nrap_D4"/>
    <property type="match status" value="1"/>
</dbReference>
<dbReference type="Pfam" id="PF03813">
    <property type="entry name" value="Nrap"/>
    <property type="match status" value="1"/>
</dbReference>
<evidence type="ECO:0000259" key="4">
    <source>
        <dbReference type="Pfam" id="PF17405"/>
    </source>
</evidence>
<dbReference type="InterPro" id="IPR035370">
    <property type="entry name" value="Nrap_D5"/>
</dbReference>
<dbReference type="InterPro" id="IPR035368">
    <property type="entry name" value="Nrap_D3"/>
</dbReference>
<dbReference type="InterPro" id="IPR005554">
    <property type="entry name" value="NOL6/Upt22"/>
</dbReference>
<evidence type="ECO:0008006" key="7">
    <source>
        <dbReference type="Google" id="ProtNLM"/>
    </source>
</evidence>
<dbReference type="Pfam" id="PF17406">
    <property type="entry name" value="Nrap_D5"/>
    <property type="match status" value="1"/>
</dbReference>
<feature type="domain" description="Nrap protein" evidence="4">
    <location>
        <begin position="832"/>
        <end position="983"/>
    </location>
</feature>